<proteinExistence type="predicted"/>
<protein>
    <submittedName>
        <fullName evidence="2">Uncharacterized protein</fullName>
    </submittedName>
</protein>
<dbReference type="OrthoDB" id="6079661at2"/>
<feature type="transmembrane region" description="Helical" evidence="1">
    <location>
        <begin position="40"/>
        <end position="65"/>
    </location>
</feature>
<keyword evidence="1" id="KW-0812">Transmembrane</keyword>
<evidence type="ECO:0000256" key="1">
    <source>
        <dbReference type="SAM" id="Phobius"/>
    </source>
</evidence>
<keyword evidence="1" id="KW-1133">Transmembrane helix</keyword>
<evidence type="ECO:0000313" key="3">
    <source>
        <dbReference type="Proteomes" id="UP000283734"/>
    </source>
</evidence>
<gene>
    <name evidence="2" type="ORF">D4A39_14330</name>
</gene>
<evidence type="ECO:0000313" key="2">
    <source>
        <dbReference type="EMBL" id="RJG16431.1"/>
    </source>
</evidence>
<feature type="transmembrane region" description="Helical" evidence="1">
    <location>
        <begin position="15"/>
        <end position="33"/>
    </location>
</feature>
<organism evidence="2 3">
    <name type="scientific">Alcanivorax profundi</name>
    <dbReference type="NCBI Taxonomy" id="2338368"/>
    <lineage>
        <taxon>Bacteria</taxon>
        <taxon>Pseudomonadati</taxon>
        <taxon>Pseudomonadota</taxon>
        <taxon>Gammaproteobacteria</taxon>
        <taxon>Oceanospirillales</taxon>
        <taxon>Alcanivoracaceae</taxon>
        <taxon>Alcanivorax</taxon>
    </lineage>
</organism>
<dbReference type="Proteomes" id="UP000283734">
    <property type="component" value="Unassembled WGS sequence"/>
</dbReference>
<dbReference type="AlphaFoldDB" id="A0A418XUQ0"/>
<accession>A0A418XUQ0</accession>
<dbReference type="EMBL" id="QYYA01000005">
    <property type="protein sequence ID" value="RJG16431.1"/>
    <property type="molecule type" value="Genomic_DNA"/>
</dbReference>
<name>A0A418XUQ0_9GAMM</name>
<sequence length="79" mass="8502">MELATLWTVLTEHPWLTVPLTFSLLLSILLWFGRIRQPAAINLIAIGLIMPCINLSMIATSAVVASDNLTGSLLSLLAG</sequence>
<dbReference type="RefSeq" id="WP_022984671.1">
    <property type="nucleotide sequence ID" value="NZ_CAXGPP010000039.1"/>
</dbReference>
<reference evidence="2 3" key="1">
    <citation type="submission" date="2018-09" db="EMBL/GenBank/DDBJ databases">
        <title>Alcanivorax profundi sp. nov., isolated from 1000 m-depth seawater of the Mariana Trench.</title>
        <authorList>
            <person name="Liu J."/>
        </authorList>
    </citation>
    <scope>NUCLEOTIDE SEQUENCE [LARGE SCALE GENOMIC DNA]</scope>
    <source>
        <strain evidence="2 3">MTEO17</strain>
    </source>
</reference>
<keyword evidence="1" id="KW-0472">Membrane</keyword>
<comment type="caution">
    <text evidence="2">The sequence shown here is derived from an EMBL/GenBank/DDBJ whole genome shotgun (WGS) entry which is preliminary data.</text>
</comment>
<keyword evidence="3" id="KW-1185">Reference proteome</keyword>